<evidence type="ECO:0000313" key="15">
    <source>
        <dbReference type="Proteomes" id="UP000771797"/>
    </source>
</evidence>
<evidence type="ECO:0000256" key="1">
    <source>
        <dbReference type="ARBA" id="ARBA00004952"/>
    </source>
</evidence>
<gene>
    <name evidence="14" type="ORF">A6D6_04037</name>
</gene>
<dbReference type="CDD" id="cd01570">
    <property type="entry name" value="NAPRTase_A"/>
    <property type="match status" value="1"/>
</dbReference>
<evidence type="ECO:0000256" key="9">
    <source>
        <dbReference type="RuleBase" id="RU365100"/>
    </source>
</evidence>
<dbReference type="GO" id="GO:0004516">
    <property type="term" value="F:nicotinate phosphoribosyltransferase activity"/>
    <property type="evidence" value="ECO:0007669"/>
    <property type="project" value="UniProtKB-EC"/>
</dbReference>
<keyword evidence="7 9" id="KW-0808">Transferase</keyword>
<keyword evidence="14" id="KW-0328">Glycosyltransferase</keyword>
<comment type="PTM">
    <text evidence="9">Transiently phosphorylated on a His residue during the reaction cycle. Phosphorylation strongly increases the affinity for substrates and increases the rate of nicotinate D-ribonucleotide production. Dephosphorylation regenerates the low-affinity form of the enzyme, leading to product release.</text>
</comment>
<feature type="region of interest" description="Disordered" evidence="10">
    <location>
        <begin position="409"/>
        <end position="433"/>
    </location>
</feature>
<comment type="similarity">
    <text evidence="2 9">Belongs to the NAPRTase family.</text>
</comment>
<keyword evidence="5 9" id="KW-0436">Ligase</keyword>
<dbReference type="InterPro" id="IPR041525">
    <property type="entry name" value="N/Namide_PRibTrfase"/>
</dbReference>
<dbReference type="Pfam" id="PF17767">
    <property type="entry name" value="NAPRTase_N"/>
    <property type="match status" value="1"/>
</dbReference>
<feature type="domain" description="Nicotinate phosphoribosyltransferase C-terminal" evidence="13">
    <location>
        <begin position="380"/>
        <end position="438"/>
    </location>
</feature>
<evidence type="ECO:0000256" key="8">
    <source>
        <dbReference type="ARBA" id="ARBA00048668"/>
    </source>
</evidence>
<evidence type="ECO:0000256" key="4">
    <source>
        <dbReference type="ARBA" id="ARBA00022553"/>
    </source>
</evidence>
<evidence type="ECO:0000256" key="5">
    <source>
        <dbReference type="ARBA" id="ARBA00022598"/>
    </source>
</evidence>
<keyword evidence="6 9" id="KW-0662">Pyridine nucleotide biosynthesis</keyword>
<accession>A0ABQ6Y3H6</accession>
<dbReference type="PANTHER" id="PTHR11098">
    <property type="entry name" value="NICOTINATE PHOSPHORIBOSYLTRANSFERASE"/>
    <property type="match status" value="1"/>
</dbReference>
<evidence type="ECO:0000313" key="14">
    <source>
        <dbReference type="EMBL" id="KAF0802398.1"/>
    </source>
</evidence>
<evidence type="ECO:0000259" key="13">
    <source>
        <dbReference type="Pfam" id="PF17956"/>
    </source>
</evidence>
<comment type="pathway">
    <text evidence="1 9">Cofactor biosynthesis; NAD(+) biosynthesis; nicotinate D-ribonucleotide from nicotinate: step 1/1.</text>
</comment>
<keyword evidence="4" id="KW-0597">Phosphoprotein</keyword>
<sequence length="448" mass="49130">MTAIWPDQDALCLLTDLYELTMAQAYWHQQHNDEAIFSLFFRVLPEQRQYAVACGQEYAAHLVSALRFPREQVARLASLKQFQPEFLDWLAGFRFTGEIRAVPEGSLIFPHEPVLEVRAPVVQGQLLESLLMNYINLETLLASKASRVVDAAGGRPVMDFGMRRMHGLEAAWRGVRAYRVAGISGTSNVLASRDFDLPAQGTMAHSYIQAVGDERRAFLDYARLYPGTTLLVDTYDTLAAVDKVIGLVRDEDVDVGAIRIDSGDLGALAKAARQRLDDAGLSDIRIVVSGGLDEWKIAGLVADGAPVDGFGVGTEMGSVADAPSLDFAYKLTEYGGSPRLKNAPGKPVYPGAKQVWRHYDANGMLAGDEITGTDEKRDGEPLLRTVIANGEPVIAEPDADAARQRLGRERAALPEPWRGVEPAPQPYPVSLSERLETLRQRTLDALSR</sequence>
<dbReference type="Pfam" id="PF04095">
    <property type="entry name" value="NAPRTase"/>
    <property type="match status" value="1"/>
</dbReference>
<proteinExistence type="inferred from homology"/>
<dbReference type="NCBIfam" id="TIGR01513">
    <property type="entry name" value="NAPRTase_put"/>
    <property type="match status" value="1"/>
</dbReference>
<dbReference type="Proteomes" id="UP000771797">
    <property type="component" value="Unassembled WGS sequence"/>
</dbReference>
<dbReference type="Gene3D" id="3.20.140.10">
    <property type="entry name" value="nicotinate phosphoribosyltransferase"/>
    <property type="match status" value="1"/>
</dbReference>
<comment type="function">
    <text evidence="9">Catalyzes the first step in the biosynthesis of NAD from nicotinic acid, the ATP-dependent synthesis of beta-nicotinate D-ribonucleotide from nicotinate and 5-phospho-D-ribose 1-phosphate.</text>
</comment>
<dbReference type="InterPro" id="IPR013785">
    <property type="entry name" value="Aldolase_TIM"/>
</dbReference>
<feature type="domain" description="Nicotinate/nicotinamide phosphoribosyltransferase" evidence="11">
    <location>
        <begin position="157"/>
        <end position="354"/>
    </location>
</feature>
<dbReference type="GO" id="GO:0016757">
    <property type="term" value="F:glycosyltransferase activity"/>
    <property type="evidence" value="ECO:0007669"/>
    <property type="project" value="UniProtKB-KW"/>
</dbReference>
<dbReference type="NCBIfam" id="NF009131">
    <property type="entry name" value="PRK12484.1"/>
    <property type="match status" value="1"/>
</dbReference>
<name>A0ABQ6Y3H6_9GAMM</name>
<evidence type="ECO:0000256" key="6">
    <source>
        <dbReference type="ARBA" id="ARBA00022642"/>
    </source>
</evidence>
<evidence type="ECO:0000256" key="7">
    <source>
        <dbReference type="ARBA" id="ARBA00022679"/>
    </source>
</evidence>
<feature type="domain" description="Nicotinate phosphoribosyltransferase N-terminal" evidence="12">
    <location>
        <begin position="13"/>
        <end position="136"/>
    </location>
</feature>
<evidence type="ECO:0000259" key="11">
    <source>
        <dbReference type="Pfam" id="PF04095"/>
    </source>
</evidence>
<dbReference type="EC" id="6.3.4.21" evidence="3 9"/>
<protein>
    <recommendedName>
        <fullName evidence="3 9">Nicotinate phosphoribosyltransferase</fullName>
        <ecNumber evidence="3 9">6.3.4.21</ecNumber>
    </recommendedName>
</protein>
<dbReference type="RefSeq" id="WP_159661716.1">
    <property type="nucleotide sequence ID" value="NZ_AQPF01000069.1"/>
</dbReference>
<dbReference type="InterPro" id="IPR007229">
    <property type="entry name" value="Nic_PRibTrfase-Fam"/>
</dbReference>
<dbReference type="PIRSF" id="PIRSF000484">
    <property type="entry name" value="NAPRT"/>
    <property type="match status" value="1"/>
</dbReference>
<dbReference type="SUPFAM" id="SSF51690">
    <property type="entry name" value="Nicotinate/Quinolinate PRTase C-terminal domain-like"/>
    <property type="match status" value="1"/>
</dbReference>
<dbReference type="InterPro" id="IPR036068">
    <property type="entry name" value="Nicotinate_pribotase-like_C"/>
</dbReference>
<evidence type="ECO:0000256" key="10">
    <source>
        <dbReference type="SAM" id="MobiDB-lite"/>
    </source>
</evidence>
<dbReference type="Gene3D" id="3.20.20.70">
    <property type="entry name" value="Aldolase class I"/>
    <property type="match status" value="1"/>
</dbReference>
<evidence type="ECO:0000256" key="2">
    <source>
        <dbReference type="ARBA" id="ARBA00010897"/>
    </source>
</evidence>
<dbReference type="NCBIfam" id="NF006696">
    <property type="entry name" value="PRK09243.1-3"/>
    <property type="match status" value="1"/>
</dbReference>
<organism evidence="14 15">
    <name type="scientific">Alcanivorax xiamenensis</name>
    <dbReference type="NCBI Taxonomy" id="1177156"/>
    <lineage>
        <taxon>Bacteria</taxon>
        <taxon>Pseudomonadati</taxon>
        <taxon>Pseudomonadota</taxon>
        <taxon>Gammaproteobacteria</taxon>
        <taxon>Oceanospirillales</taxon>
        <taxon>Alcanivoracaceae</taxon>
        <taxon>Alcanivorax</taxon>
    </lineage>
</organism>
<dbReference type="Pfam" id="PF17956">
    <property type="entry name" value="NAPRTase_C"/>
    <property type="match status" value="1"/>
</dbReference>
<reference evidence="14 15" key="1">
    <citation type="submission" date="2012-09" db="EMBL/GenBank/DDBJ databases">
        <title>Genome Sequence of alkane-degrading Bacterium Alcanivorax sp. 6-D-6.</title>
        <authorList>
            <person name="Lai Q."/>
            <person name="Shao Z."/>
        </authorList>
    </citation>
    <scope>NUCLEOTIDE SEQUENCE [LARGE SCALE GENOMIC DNA]</scope>
    <source>
        <strain evidence="14 15">6-D-6</strain>
    </source>
</reference>
<dbReference type="InterPro" id="IPR041619">
    <property type="entry name" value="NAPRTase_C"/>
</dbReference>
<keyword evidence="15" id="KW-1185">Reference proteome</keyword>
<evidence type="ECO:0000256" key="3">
    <source>
        <dbReference type="ARBA" id="ARBA00013236"/>
    </source>
</evidence>
<dbReference type="SUPFAM" id="SSF54675">
    <property type="entry name" value="Nicotinate/Quinolinate PRTase N-terminal domain-like"/>
    <property type="match status" value="1"/>
</dbReference>
<dbReference type="PANTHER" id="PTHR11098:SF1">
    <property type="entry name" value="NICOTINATE PHOSPHORIBOSYLTRANSFERASE"/>
    <property type="match status" value="1"/>
</dbReference>
<comment type="catalytic activity">
    <reaction evidence="8 9">
        <text>5-phospho-alpha-D-ribose 1-diphosphate + nicotinate + ATP + H2O = nicotinate beta-D-ribonucleotide + ADP + phosphate + diphosphate</text>
        <dbReference type="Rhea" id="RHEA:36163"/>
        <dbReference type="ChEBI" id="CHEBI:15377"/>
        <dbReference type="ChEBI" id="CHEBI:30616"/>
        <dbReference type="ChEBI" id="CHEBI:32544"/>
        <dbReference type="ChEBI" id="CHEBI:33019"/>
        <dbReference type="ChEBI" id="CHEBI:43474"/>
        <dbReference type="ChEBI" id="CHEBI:57502"/>
        <dbReference type="ChEBI" id="CHEBI:58017"/>
        <dbReference type="ChEBI" id="CHEBI:456216"/>
        <dbReference type="EC" id="6.3.4.21"/>
    </reaction>
</comment>
<evidence type="ECO:0000259" key="12">
    <source>
        <dbReference type="Pfam" id="PF17767"/>
    </source>
</evidence>
<dbReference type="InterPro" id="IPR006405">
    <property type="entry name" value="Nic_PRibTrfase_pncB"/>
</dbReference>
<dbReference type="EMBL" id="AQPF01000069">
    <property type="protein sequence ID" value="KAF0802398.1"/>
    <property type="molecule type" value="Genomic_DNA"/>
</dbReference>
<comment type="caution">
    <text evidence="14">The sequence shown here is derived from an EMBL/GenBank/DDBJ whole genome shotgun (WGS) entry which is preliminary data.</text>
</comment>
<dbReference type="InterPro" id="IPR040727">
    <property type="entry name" value="NAPRTase_N"/>
</dbReference>